<keyword evidence="3" id="KW-1185">Reference proteome</keyword>
<dbReference type="EMBL" id="RJKE01000001">
    <property type="protein sequence ID" value="ROO89411.1"/>
    <property type="molecule type" value="Genomic_DNA"/>
</dbReference>
<organism evidence="2 3">
    <name type="scientific">Actinocorallia herbida</name>
    <dbReference type="NCBI Taxonomy" id="58109"/>
    <lineage>
        <taxon>Bacteria</taxon>
        <taxon>Bacillati</taxon>
        <taxon>Actinomycetota</taxon>
        <taxon>Actinomycetes</taxon>
        <taxon>Streptosporangiales</taxon>
        <taxon>Thermomonosporaceae</taxon>
        <taxon>Actinocorallia</taxon>
    </lineage>
</organism>
<sequence length="287" mass="32484">MTSPVSPLPKDQPVQEDGPVPRAVQATLSWYAMALGLPNVLMQLSNIKVGYGVAESRVESGRIDRHPIKRLRTTLTFLAVATHGTSAERAYMREEINRAHRQVVSKPGDKVKYNAFDRELQLWVAACLYKGTEDMITALELTFTDGEWEELYQHSSRLATSLQVPRDLWPADREAFAKYWNDALGALTTDEYTRGFLRDLAGLEFLPGPVSAALGPLSRFITTGFLPQEFRDELGLPWTARSQALFDKFVHASASLNRALPPVARRFPFNVYLWDFRRRMRLGRSVV</sequence>
<dbReference type="PANTHER" id="PTHR36151:SF3">
    <property type="entry name" value="ER-BOUND OXYGENASE MPAB_MPAB'_RUBBER OXYGENASE CATALYTIC DOMAIN-CONTAINING PROTEIN"/>
    <property type="match status" value="1"/>
</dbReference>
<dbReference type="Pfam" id="PF09995">
    <property type="entry name" value="MPAB_Lcp_cat"/>
    <property type="match status" value="1"/>
</dbReference>
<dbReference type="RefSeq" id="WP_123668513.1">
    <property type="nucleotide sequence ID" value="NZ_RJKE01000001.1"/>
</dbReference>
<dbReference type="Proteomes" id="UP000272400">
    <property type="component" value="Unassembled WGS sequence"/>
</dbReference>
<name>A0A3N1D7E6_9ACTN</name>
<reference evidence="2 3" key="1">
    <citation type="submission" date="2018-11" db="EMBL/GenBank/DDBJ databases">
        <title>Sequencing the genomes of 1000 actinobacteria strains.</title>
        <authorList>
            <person name="Klenk H.-P."/>
        </authorList>
    </citation>
    <scope>NUCLEOTIDE SEQUENCE [LARGE SCALE GENOMIC DNA]</scope>
    <source>
        <strain evidence="2 3">DSM 44254</strain>
    </source>
</reference>
<dbReference type="AlphaFoldDB" id="A0A3N1D7E6"/>
<gene>
    <name evidence="2" type="ORF">EDD29_7101</name>
</gene>
<evidence type="ECO:0000313" key="2">
    <source>
        <dbReference type="EMBL" id="ROO89411.1"/>
    </source>
</evidence>
<dbReference type="GO" id="GO:0016491">
    <property type="term" value="F:oxidoreductase activity"/>
    <property type="evidence" value="ECO:0007669"/>
    <property type="project" value="InterPro"/>
</dbReference>
<feature type="domain" description="ER-bound oxygenase mpaB/mpaB'/Rubber oxygenase catalytic" evidence="1">
    <location>
        <begin position="31"/>
        <end position="252"/>
    </location>
</feature>
<dbReference type="PANTHER" id="PTHR36151">
    <property type="entry name" value="BLR2777 PROTEIN"/>
    <property type="match status" value="1"/>
</dbReference>
<proteinExistence type="predicted"/>
<comment type="caution">
    <text evidence="2">The sequence shown here is derived from an EMBL/GenBank/DDBJ whole genome shotgun (WGS) entry which is preliminary data.</text>
</comment>
<accession>A0A3N1D7E6</accession>
<dbReference type="OrthoDB" id="3422701at2"/>
<dbReference type="InterPro" id="IPR018713">
    <property type="entry name" value="MPAB/Lcp_cat_dom"/>
</dbReference>
<evidence type="ECO:0000313" key="3">
    <source>
        <dbReference type="Proteomes" id="UP000272400"/>
    </source>
</evidence>
<evidence type="ECO:0000259" key="1">
    <source>
        <dbReference type="Pfam" id="PF09995"/>
    </source>
</evidence>
<protein>
    <submittedName>
        <fullName evidence="2">Uncharacterized protein (DUF2236 family)</fullName>
    </submittedName>
</protein>